<dbReference type="STRING" id="1286528.NHE_0053"/>
<name>X5GVH0_9RICK</name>
<accession>X5GVH0</accession>
<feature type="compositionally biased region" description="Basic and acidic residues" evidence="1">
    <location>
        <begin position="731"/>
        <end position="743"/>
    </location>
</feature>
<feature type="compositionally biased region" description="Basic and acidic residues" evidence="1">
    <location>
        <begin position="531"/>
        <end position="543"/>
    </location>
</feature>
<feature type="compositionally biased region" description="Low complexity" evidence="1">
    <location>
        <begin position="386"/>
        <end position="401"/>
    </location>
</feature>
<feature type="compositionally biased region" description="Basic and acidic residues" evidence="1">
    <location>
        <begin position="511"/>
        <end position="523"/>
    </location>
</feature>
<feature type="compositionally biased region" description="Polar residues" evidence="1">
    <location>
        <begin position="340"/>
        <end position="371"/>
    </location>
</feature>
<feature type="compositionally biased region" description="Basic and acidic residues" evidence="1">
    <location>
        <begin position="591"/>
        <end position="603"/>
    </location>
</feature>
<feature type="compositionally biased region" description="Polar residues" evidence="1">
    <location>
        <begin position="41"/>
        <end position="51"/>
    </location>
</feature>
<feature type="compositionally biased region" description="Polar residues" evidence="1">
    <location>
        <begin position="831"/>
        <end position="841"/>
    </location>
</feature>
<feature type="region of interest" description="Disordered" evidence="1">
    <location>
        <begin position="1"/>
        <end position="70"/>
    </location>
</feature>
<feature type="compositionally biased region" description="Basic and acidic residues" evidence="1">
    <location>
        <begin position="631"/>
        <end position="643"/>
    </location>
</feature>
<feature type="compositionally biased region" description="Basic and acidic residues" evidence="1">
    <location>
        <begin position="711"/>
        <end position="723"/>
    </location>
</feature>
<feature type="compositionally biased region" description="Low complexity" evidence="1">
    <location>
        <begin position="25"/>
        <end position="39"/>
    </location>
</feature>
<feature type="compositionally biased region" description="Basic and acidic residues" evidence="1">
    <location>
        <begin position="671"/>
        <end position="683"/>
    </location>
</feature>
<evidence type="ECO:0000256" key="1">
    <source>
        <dbReference type="SAM" id="MobiDB-lite"/>
    </source>
</evidence>
<dbReference type="KEGG" id="nhm:NHE_0053"/>
<feature type="compositionally biased region" description="Basic and acidic residues" evidence="1">
    <location>
        <begin position="551"/>
        <end position="563"/>
    </location>
</feature>
<sequence>MPTVQGTPLIKLPGGFQRKDKSKESNSSSNESLSSNKSEGTLRSINSSLSDGDTDSTHSKSDLKKRKSGSPATSLIKSFFGSLRNALKATKEPEKGLEISSPTDVVMHQVVVNGRPITSKHLEKYVNGTVKDVEMAEFFSGNKNSAHHSATEENVASKTSIENNTSTKDSAVDIDVVVQSNSVNISRELLTASASPDALNDENILSSLRTDYIDATRTNTSESTNLALDHSDPISSVDKEPHKDTKRNSTIHGIYEDVDGITNQICPDNFLSEQTVPSNSNNEEQIYDEPWDKKPLHYILNTREQVVYHPVFRTDHPAMEKSGKAIPIYAQVNRTHATTQVNSAKGITPSSATAPTITQNNIRGITQTDINGTVPKPTPRKRFLESSNSTQISPNSSSSASPVVKKRNINKERNINKDEQRVVAPSRKGNSVLSSTEKDIGSQAESCSTRSHGDLTEMRKALSREPSPTRSHGDLTEMRKALSREPSPTRSHGDLTEMRKALSREPSPTRSHGDLTEMRKALSREPSPTRSHGDLTEMRKALSREPSPTRSHGDLTEMRKALSREPSPTRSHGDLTEMRKALSREPSPTRSHGDLTEMRKALSREPSPTRSHGDLTEMRKALSREPSPTRSHGDLTEMRKALSREPSPTRSHGDLTEMRKALSREPSPTRSHGDLTEMRKALSREPSPTRSHGDLTEMRKALSREPSPTRSHGDLTEMRKALSREPSPTRSHGDLTEMRKALSREPSPTRSHGDLTEMRKALSREPSPTRSHGDLTEMRKALSREQSPTKISWDSEKFGELLSHPRVIADLRKSKMSSLSDAQNPLAAQRNLRNQDSPRSL</sequence>
<feature type="compositionally biased region" description="Basic and acidic residues" evidence="1">
    <location>
        <begin position="409"/>
        <end position="421"/>
    </location>
</feature>
<organism evidence="2 3">
    <name type="scientific">Neorickettsia helminthoeca str. Oregon</name>
    <dbReference type="NCBI Taxonomy" id="1286528"/>
    <lineage>
        <taxon>Bacteria</taxon>
        <taxon>Pseudomonadati</taxon>
        <taxon>Pseudomonadota</taxon>
        <taxon>Alphaproteobacteria</taxon>
        <taxon>Rickettsiales</taxon>
        <taxon>Anaplasmataceae</taxon>
        <taxon>Neorickettsia</taxon>
    </lineage>
</organism>
<feature type="compositionally biased region" description="Basic and acidic residues" evidence="1">
    <location>
        <begin position="691"/>
        <end position="703"/>
    </location>
</feature>
<feature type="compositionally biased region" description="Basic and acidic residues" evidence="1">
    <location>
        <begin position="771"/>
        <end position="783"/>
    </location>
</feature>
<gene>
    <name evidence="2" type="ORF">NHE_0053</name>
</gene>
<evidence type="ECO:0000313" key="3">
    <source>
        <dbReference type="Proteomes" id="UP000023755"/>
    </source>
</evidence>
<feature type="compositionally biased region" description="Basic and acidic residues" evidence="1">
    <location>
        <begin position="451"/>
        <end position="463"/>
    </location>
</feature>
<keyword evidence="3" id="KW-1185">Reference proteome</keyword>
<dbReference type="HOGENOM" id="CLU_338273_0_0_5"/>
<dbReference type="RefSeq" id="WP_038558711.1">
    <property type="nucleotide sequence ID" value="NZ_CP007481.1"/>
</dbReference>
<protein>
    <submittedName>
        <fullName evidence="2">Uncharacterized protein</fullName>
    </submittedName>
</protein>
<feature type="compositionally biased region" description="Basic and acidic residues" evidence="1">
    <location>
        <begin position="229"/>
        <end position="247"/>
    </location>
</feature>
<proteinExistence type="predicted"/>
<feature type="compositionally biased region" description="Basic and acidic residues" evidence="1">
    <location>
        <begin position="651"/>
        <end position="663"/>
    </location>
</feature>
<feature type="compositionally biased region" description="Basic and acidic residues" evidence="1">
    <location>
        <begin position="571"/>
        <end position="583"/>
    </location>
</feature>
<dbReference type="Proteomes" id="UP000023755">
    <property type="component" value="Chromosome"/>
</dbReference>
<feature type="compositionally biased region" description="Basic and acidic residues" evidence="1">
    <location>
        <begin position="611"/>
        <end position="623"/>
    </location>
</feature>
<feature type="compositionally biased region" description="Basic and acidic residues" evidence="1">
    <location>
        <begin position="491"/>
        <end position="503"/>
    </location>
</feature>
<feature type="compositionally biased region" description="Basic and acidic residues" evidence="1">
    <location>
        <begin position="751"/>
        <end position="763"/>
    </location>
</feature>
<reference evidence="2 3" key="1">
    <citation type="submission" date="2014-03" db="EMBL/GenBank/DDBJ databases">
        <title>Sequencing and Comparison of Genomes and Transcriptome Profiles of Human Ehrlichiosis Agents.</title>
        <authorList>
            <person name="Lin M."/>
            <person name="Daugherty S.C."/>
            <person name="Nagaraj S."/>
            <person name="Cheng Z."/>
            <person name="Xiong Q."/>
            <person name="Lin F.-Y."/>
            <person name="Sengamalay N."/>
            <person name="Ott S."/>
            <person name="Godinez A."/>
            <person name="Tallon L.J."/>
            <person name="Sadzewicz L."/>
            <person name="Fraser C.M."/>
            <person name="Dunning Hotopp J.C."/>
            <person name="Rikihisa Y."/>
        </authorList>
    </citation>
    <scope>NUCLEOTIDE SEQUENCE [LARGE SCALE GENOMIC DNA]</scope>
    <source>
        <strain evidence="2 3">Oregon</strain>
    </source>
</reference>
<dbReference type="EMBL" id="CP007481">
    <property type="protein sequence ID" value="AHX11027.1"/>
    <property type="molecule type" value="Genomic_DNA"/>
</dbReference>
<evidence type="ECO:0000313" key="2">
    <source>
        <dbReference type="EMBL" id="AHX11027.1"/>
    </source>
</evidence>
<feature type="region of interest" description="Disordered" evidence="1">
    <location>
        <begin position="340"/>
        <end position="841"/>
    </location>
</feature>
<feature type="region of interest" description="Disordered" evidence="1">
    <location>
        <begin position="223"/>
        <end position="247"/>
    </location>
</feature>
<feature type="compositionally biased region" description="Basic and acidic residues" evidence="1">
    <location>
        <begin position="471"/>
        <end position="483"/>
    </location>
</feature>
<dbReference type="AlphaFoldDB" id="X5GVH0"/>